<name>A0A4Q1RCK6_9ACTN</name>
<evidence type="ECO:0000313" key="12">
    <source>
        <dbReference type="Proteomes" id="UP000289482"/>
    </source>
</evidence>
<keyword evidence="7 9" id="KW-0472">Membrane</keyword>
<feature type="transmembrane region" description="Helical" evidence="9">
    <location>
        <begin position="413"/>
        <end position="432"/>
    </location>
</feature>
<dbReference type="InterPro" id="IPR011701">
    <property type="entry name" value="MFS"/>
</dbReference>
<dbReference type="Pfam" id="PF07690">
    <property type="entry name" value="MFS_1"/>
    <property type="match status" value="1"/>
</dbReference>
<sequence>MPTTCAPAAPPRTANRNSPLPLVALCLGYFMVILDVTVVTVALPAIGSALHAGVTGLQWVVDGYTLVCAGLLLFCGGLGDRLGGKAVFLGGLLVFTVASAGCALAPTVTVLVVARLVQGLGAALMVPASLALLRTAYPERAARARAFGIWGTVAGLAAGAGPVLGGVLVTVLGWRSVFLLNLPVGLVALLLAVRHVPDSPADRTRRGLDLPAQTAAAVSLACLTTGCIEAGTLGWTHPAVLGSFAGFVCAALAFLVLERRARAPMLPLALFRVRAFSASAVVGVMLNAGFYGLLFLAPLYFQQVHHYSALRTGCALLPAVGVAAFGSALAGRLTARTGPRLPMVAGLVMGAAGLLGWLAAGPDTPWAVLVAPMACAGFGSSLTMPAATSAVMESAPGERGGVAAAVFNTARQTGSALGVALFGTLVATRLVPGLHLSALIGAAGFLTAAALSACWIPGTGRAGTHDRA</sequence>
<keyword evidence="5 9" id="KW-0812">Transmembrane</keyword>
<feature type="transmembrane region" description="Helical" evidence="9">
    <location>
        <begin position="174"/>
        <end position="193"/>
    </location>
</feature>
<keyword evidence="4" id="KW-1003">Cell membrane</keyword>
<feature type="transmembrane region" description="Helical" evidence="9">
    <location>
        <begin position="86"/>
        <end position="106"/>
    </location>
</feature>
<feature type="domain" description="Major facilitator superfamily (MFS) profile" evidence="10">
    <location>
        <begin position="21"/>
        <end position="460"/>
    </location>
</feature>
<dbReference type="Proteomes" id="UP000289482">
    <property type="component" value="Unassembled WGS sequence"/>
</dbReference>
<keyword evidence="3" id="KW-0813">Transport</keyword>
<evidence type="ECO:0000256" key="7">
    <source>
        <dbReference type="ARBA" id="ARBA00023136"/>
    </source>
</evidence>
<proteinExistence type="inferred from homology"/>
<feature type="transmembrane region" description="Helical" evidence="9">
    <location>
        <begin position="112"/>
        <end position="133"/>
    </location>
</feature>
<dbReference type="Gene3D" id="1.20.1720.10">
    <property type="entry name" value="Multidrug resistance protein D"/>
    <property type="match status" value="1"/>
</dbReference>
<evidence type="ECO:0000256" key="8">
    <source>
        <dbReference type="ARBA" id="ARBA00023251"/>
    </source>
</evidence>
<feature type="transmembrane region" description="Helical" evidence="9">
    <location>
        <begin position="341"/>
        <end position="360"/>
    </location>
</feature>
<comment type="similarity">
    <text evidence="2">Belongs to the major facilitator superfamily. EmrB family.</text>
</comment>
<dbReference type="GeneID" id="95776432"/>
<evidence type="ECO:0000256" key="9">
    <source>
        <dbReference type="SAM" id="Phobius"/>
    </source>
</evidence>
<dbReference type="GO" id="GO:0022857">
    <property type="term" value="F:transmembrane transporter activity"/>
    <property type="evidence" value="ECO:0007669"/>
    <property type="project" value="InterPro"/>
</dbReference>
<comment type="subcellular location">
    <subcellularLocation>
        <location evidence="1">Cell membrane</location>
        <topology evidence="1">Multi-pass membrane protein</topology>
    </subcellularLocation>
</comment>
<evidence type="ECO:0000256" key="4">
    <source>
        <dbReference type="ARBA" id="ARBA00022475"/>
    </source>
</evidence>
<feature type="transmembrane region" description="Helical" evidence="9">
    <location>
        <begin position="278"/>
        <end position="301"/>
    </location>
</feature>
<evidence type="ECO:0000256" key="3">
    <source>
        <dbReference type="ARBA" id="ARBA00022448"/>
    </source>
</evidence>
<dbReference type="GO" id="GO:0005886">
    <property type="term" value="C:plasma membrane"/>
    <property type="evidence" value="ECO:0007669"/>
    <property type="project" value="UniProtKB-SubCell"/>
</dbReference>
<dbReference type="InterPro" id="IPR020846">
    <property type="entry name" value="MFS_dom"/>
</dbReference>
<feature type="transmembrane region" description="Helical" evidence="9">
    <location>
        <begin position="366"/>
        <end position="392"/>
    </location>
</feature>
<feature type="transmembrane region" description="Helical" evidence="9">
    <location>
        <begin position="59"/>
        <end position="79"/>
    </location>
</feature>
<organism evidence="11 12">
    <name type="scientific">Streptomyces sioyaensis</name>
    <dbReference type="NCBI Taxonomy" id="67364"/>
    <lineage>
        <taxon>Bacteria</taxon>
        <taxon>Bacillati</taxon>
        <taxon>Actinomycetota</taxon>
        <taxon>Actinomycetes</taxon>
        <taxon>Kitasatosporales</taxon>
        <taxon>Streptomycetaceae</taxon>
        <taxon>Streptomyces</taxon>
    </lineage>
</organism>
<protein>
    <submittedName>
        <fullName evidence="11">DHA2 family efflux MFS transporter permease subunit</fullName>
    </submittedName>
</protein>
<dbReference type="PANTHER" id="PTHR42718">
    <property type="entry name" value="MAJOR FACILITATOR SUPERFAMILY MULTIDRUG TRANSPORTER MFSC"/>
    <property type="match status" value="1"/>
</dbReference>
<evidence type="ECO:0000313" key="11">
    <source>
        <dbReference type="EMBL" id="RXS71513.1"/>
    </source>
</evidence>
<dbReference type="AlphaFoldDB" id="A0A4Q1RCK6"/>
<dbReference type="SUPFAM" id="SSF103473">
    <property type="entry name" value="MFS general substrate transporter"/>
    <property type="match status" value="1"/>
</dbReference>
<feature type="transmembrane region" description="Helical" evidence="9">
    <location>
        <begin position="22"/>
        <end position="47"/>
    </location>
</feature>
<evidence type="ECO:0000256" key="1">
    <source>
        <dbReference type="ARBA" id="ARBA00004651"/>
    </source>
</evidence>
<reference evidence="11 12" key="1">
    <citation type="submission" date="2019-01" db="EMBL/GenBank/DDBJ databases">
        <title>Draft genome sequences of the type strain Streptomyces sioyaensis DSM 40032 and its novel strain, TM32, a thermotolerant antibiotics-producing actinobacterium.</title>
        <authorList>
            <person name="Nakaew N."/>
            <person name="Lumyong S."/>
            <person name="Sloan W.T."/>
            <person name="Sungthong R."/>
        </authorList>
    </citation>
    <scope>NUCLEOTIDE SEQUENCE [LARGE SCALE GENOMIC DNA]</scope>
    <source>
        <strain evidence="11 12">DSM 40032</strain>
    </source>
</reference>
<dbReference type="PROSITE" id="PS50850">
    <property type="entry name" value="MFS"/>
    <property type="match status" value="1"/>
</dbReference>
<keyword evidence="12" id="KW-1185">Reference proteome</keyword>
<evidence type="ECO:0000256" key="2">
    <source>
        <dbReference type="ARBA" id="ARBA00008537"/>
    </source>
</evidence>
<dbReference type="NCBIfam" id="TIGR00711">
    <property type="entry name" value="efflux_EmrB"/>
    <property type="match status" value="1"/>
</dbReference>
<evidence type="ECO:0000259" key="10">
    <source>
        <dbReference type="PROSITE" id="PS50850"/>
    </source>
</evidence>
<feature type="transmembrane region" description="Helical" evidence="9">
    <location>
        <begin position="307"/>
        <end position="329"/>
    </location>
</feature>
<keyword evidence="6 9" id="KW-1133">Transmembrane helix</keyword>
<gene>
    <name evidence="11" type="ORF">EST54_00250</name>
</gene>
<dbReference type="PANTHER" id="PTHR42718:SF9">
    <property type="entry name" value="MAJOR FACILITATOR SUPERFAMILY MULTIDRUG TRANSPORTER MFSC"/>
    <property type="match status" value="1"/>
</dbReference>
<dbReference type="RefSeq" id="WP_129243415.1">
    <property type="nucleotide sequence ID" value="NZ_SDIF01000001.1"/>
</dbReference>
<dbReference type="EMBL" id="SDIF01000001">
    <property type="protein sequence ID" value="RXS71513.1"/>
    <property type="molecule type" value="Genomic_DNA"/>
</dbReference>
<feature type="transmembrane region" description="Helical" evidence="9">
    <location>
        <begin position="438"/>
        <end position="458"/>
    </location>
</feature>
<dbReference type="Gene3D" id="1.20.1250.20">
    <property type="entry name" value="MFS general substrate transporter like domains"/>
    <property type="match status" value="1"/>
</dbReference>
<evidence type="ECO:0000256" key="5">
    <source>
        <dbReference type="ARBA" id="ARBA00022692"/>
    </source>
</evidence>
<keyword evidence="8" id="KW-0046">Antibiotic resistance</keyword>
<comment type="caution">
    <text evidence="11">The sequence shown here is derived from an EMBL/GenBank/DDBJ whole genome shotgun (WGS) entry which is preliminary data.</text>
</comment>
<dbReference type="InterPro" id="IPR004638">
    <property type="entry name" value="EmrB-like"/>
</dbReference>
<feature type="transmembrane region" description="Helical" evidence="9">
    <location>
        <begin position="214"/>
        <end position="233"/>
    </location>
</feature>
<dbReference type="InterPro" id="IPR036259">
    <property type="entry name" value="MFS_trans_sf"/>
</dbReference>
<dbReference type="CDD" id="cd17321">
    <property type="entry name" value="MFS_MMR_MDR_like"/>
    <property type="match status" value="1"/>
</dbReference>
<evidence type="ECO:0000256" key="6">
    <source>
        <dbReference type="ARBA" id="ARBA00022989"/>
    </source>
</evidence>
<dbReference type="PRINTS" id="PR01036">
    <property type="entry name" value="TCRTETB"/>
</dbReference>
<feature type="transmembrane region" description="Helical" evidence="9">
    <location>
        <begin position="239"/>
        <end position="257"/>
    </location>
</feature>
<dbReference type="GO" id="GO:0046677">
    <property type="term" value="P:response to antibiotic"/>
    <property type="evidence" value="ECO:0007669"/>
    <property type="project" value="UniProtKB-KW"/>
</dbReference>
<accession>A0A4Q1RCK6</accession>
<feature type="transmembrane region" description="Helical" evidence="9">
    <location>
        <begin position="145"/>
        <end position="168"/>
    </location>
</feature>